<dbReference type="STRING" id="5539.A0A3E2HBY4"/>
<dbReference type="EMBL" id="NCSJ02000090">
    <property type="protein sequence ID" value="RFU30837.1"/>
    <property type="molecule type" value="Genomic_DNA"/>
</dbReference>
<accession>A0A3E2HBY4</accession>
<sequence>MANQIEANSLSDITSIASNPPKYPLNPAEQKRSPLTLYIVRVPGSSDVFLTPMKPQLKDVTAQDVMSSLYYFHLDTEDDARFLKVNENESILEEPPPVLPINTVPPRKPLPPSARSSLEINRHLEPSLARTILEESRIMMEQPSAHNYQMPLKRPLGPRPLTSNSSPTRKPLPELAKHSSRQTIQTHVVDSAYIVSSVGQLEASNPSTIDVGYLSPTSDYLDAFSITVFRRDPTSGGQWNVAKIVGQPLPRNKLPNNEAETKAKISKKRPYFTFSISLATPGYNKFHELTPIPGQNSNGNQANFLPLGHVLDHNAGYSVNFHRRVDMEWSNPRPQAMLGHNRGYSDVSAAFKAFNTKLGSNSPTESSSDRKAKPKGYAFNSPWGSRCTFSTSTSGRSLKCMNILGNPVAYGNSTIPPSSIEVSELRFNLPLHGLFKSSGGSSASGVDSDPFVSPKKHHKRSRSSPGDVRFPRPHTSHHTDEIGASLLRPRTRDHPSTERLSSDEDRLDLTLGQEKAGGGIKGNRAKHGKLIIYDQGFKMLDLVVAANMAVFWSVWKGDQYVY</sequence>
<keyword evidence="3" id="KW-1185">Reference proteome</keyword>
<proteinExistence type="predicted"/>
<evidence type="ECO:0008006" key="4">
    <source>
        <dbReference type="Google" id="ProtNLM"/>
    </source>
</evidence>
<evidence type="ECO:0000313" key="3">
    <source>
        <dbReference type="Proteomes" id="UP000258309"/>
    </source>
</evidence>
<feature type="region of interest" description="Disordered" evidence="1">
    <location>
        <begin position="438"/>
        <end position="509"/>
    </location>
</feature>
<dbReference type="OrthoDB" id="5426191at2759"/>
<feature type="non-terminal residue" evidence="2">
    <location>
        <position position="1"/>
    </location>
</feature>
<feature type="region of interest" description="Disordered" evidence="1">
    <location>
        <begin position="144"/>
        <end position="182"/>
    </location>
</feature>
<feature type="compositionally biased region" description="Basic and acidic residues" evidence="1">
    <location>
        <begin position="490"/>
        <end position="508"/>
    </location>
</feature>
<dbReference type="AlphaFoldDB" id="A0A3E2HBY4"/>
<comment type="caution">
    <text evidence="2">The sequence shown here is derived from an EMBL/GenBank/DDBJ whole genome shotgun (WGS) entry which is preliminary data.</text>
</comment>
<gene>
    <name evidence="2" type="ORF">B7463_g5511</name>
</gene>
<name>A0A3E2HBY4_SCYLI</name>
<evidence type="ECO:0000313" key="2">
    <source>
        <dbReference type="EMBL" id="RFU30837.1"/>
    </source>
</evidence>
<reference evidence="2 3" key="1">
    <citation type="submission" date="2018-05" db="EMBL/GenBank/DDBJ databases">
        <title>Draft genome sequence of Scytalidium lignicola DSM 105466, a ubiquitous saprotrophic fungus.</title>
        <authorList>
            <person name="Buettner E."/>
            <person name="Gebauer A.M."/>
            <person name="Hofrichter M."/>
            <person name="Liers C."/>
            <person name="Kellner H."/>
        </authorList>
    </citation>
    <scope>NUCLEOTIDE SEQUENCE [LARGE SCALE GENOMIC DNA]</scope>
    <source>
        <strain evidence="2 3">DSM 105466</strain>
    </source>
</reference>
<protein>
    <recommendedName>
        <fullName evidence="4">Oxidoreductase-like protein</fullName>
    </recommendedName>
</protein>
<dbReference type="Proteomes" id="UP000258309">
    <property type="component" value="Unassembled WGS sequence"/>
</dbReference>
<evidence type="ECO:0000256" key="1">
    <source>
        <dbReference type="SAM" id="MobiDB-lite"/>
    </source>
</evidence>
<organism evidence="2 3">
    <name type="scientific">Scytalidium lignicola</name>
    <name type="common">Hyphomycete</name>
    <dbReference type="NCBI Taxonomy" id="5539"/>
    <lineage>
        <taxon>Eukaryota</taxon>
        <taxon>Fungi</taxon>
        <taxon>Dikarya</taxon>
        <taxon>Ascomycota</taxon>
        <taxon>Pezizomycotina</taxon>
        <taxon>Leotiomycetes</taxon>
        <taxon>Leotiomycetes incertae sedis</taxon>
        <taxon>Scytalidium</taxon>
    </lineage>
</organism>
<feature type="non-terminal residue" evidence="2">
    <location>
        <position position="562"/>
    </location>
</feature>
<dbReference type="OMA" id="TQWNVAT"/>